<reference evidence="3" key="1">
    <citation type="submission" date="2015-09" db="EMBL/GenBank/DDBJ databases">
        <authorList>
            <person name="Graham D.E."/>
            <person name="Mahan K.M."/>
            <person name="Klingeman D.M."/>
            <person name="Fida T."/>
            <person name="Giannone R.J."/>
            <person name="Hettich R.L."/>
            <person name="Parry R.J."/>
            <person name="Spain J.C."/>
        </authorList>
    </citation>
    <scope>NUCLEOTIDE SEQUENCE [LARGE SCALE GENOMIC DNA]</scope>
    <source>
        <strain evidence="3">JCM 4701</strain>
    </source>
</reference>
<evidence type="ECO:0000313" key="3">
    <source>
        <dbReference type="Proteomes" id="UP000236047"/>
    </source>
</evidence>
<feature type="transmembrane region" description="Helical" evidence="1">
    <location>
        <begin position="6"/>
        <end position="27"/>
    </location>
</feature>
<accession>A0A2N8PBX8</accession>
<dbReference type="EMBL" id="LJSN01000003">
    <property type="protein sequence ID" value="PNE38514.1"/>
    <property type="molecule type" value="Genomic_DNA"/>
</dbReference>
<keyword evidence="1" id="KW-1133">Transmembrane helix</keyword>
<name>A0A2N8PBX8_STRNR</name>
<proteinExistence type="predicted"/>
<keyword evidence="1" id="KW-0472">Membrane</keyword>
<gene>
    <name evidence="2" type="ORF">AOB60_31405</name>
</gene>
<evidence type="ECO:0000313" key="2">
    <source>
        <dbReference type="EMBL" id="PNE38514.1"/>
    </source>
</evidence>
<feature type="transmembrane region" description="Helical" evidence="1">
    <location>
        <begin position="39"/>
        <end position="58"/>
    </location>
</feature>
<dbReference type="AlphaFoldDB" id="A0A2N8PBX8"/>
<organism evidence="2 3">
    <name type="scientific">Streptomyces noursei</name>
    <name type="common">Streptomyces albulus</name>
    <dbReference type="NCBI Taxonomy" id="1971"/>
    <lineage>
        <taxon>Bacteria</taxon>
        <taxon>Bacillati</taxon>
        <taxon>Actinomycetota</taxon>
        <taxon>Actinomycetes</taxon>
        <taxon>Kitasatosporales</taxon>
        <taxon>Streptomycetaceae</taxon>
        <taxon>Streptomyces</taxon>
    </lineage>
</organism>
<evidence type="ECO:0000256" key="1">
    <source>
        <dbReference type="SAM" id="Phobius"/>
    </source>
</evidence>
<sequence>MQHRTLLFILVVQTAMIIGLLAGIIQFADGGQLMGAIKYGGVAFAGAMGLGISAVTWLKPS</sequence>
<keyword evidence="3" id="KW-1185">Reference proteome</keyword>
<dbReference type="Proteomes" id="UP000236047">
    <property type="component" value="Unassembled WGS sequence"/>
</dbReference>
<dbReference type="RefSeq" id="WP_102925867.1">
    <property type="nucleotide sequence ID" value="NZ_LJSN01000003.1"/>
</dbReference>
<comment type="caution">
    <text evidence="2">The sequence shown here is derived from an EMBL/GenBank/DDBJ whole genome shotgun (WGS) entry which is preliminary data.</text>
</comment>
<keyword evidence="1" id="KW-0812">Transmembrane</keyword>
<protein>
    <submittedName>
        <fullName evidence="2">Uncharacterized protein</fullName>
    </submittedName>
</protein>